<organism evidence="2 3">
    <name type="scientific">Phytophthora fragariaefolia</name>
    <dbReference type="NCBI Taxonomy" id="1490495"/>
    <lineage>
        <taxon>Eukaryota</taxon>
        <taxon>Sar</taxon>
        <taxon>Stramenopiles</taxon>
        <taxon>Oomycota</taxon>
        <taxon>Peronosporomycetes</taxon>
        <taxon>Peronosporales</taxon>
        <taxon>Peronosporaceae</taxon>
        <taxon>Phytophthora</taxon>
    </lineage>
</organism>
<proteinExistence type="predicted"/>
<evidence type="ECO:0000313" key="2">
    <source>
        <dbReference type="EMBL" id="GMG17856.1"/>
    </source>
</evidence>
<dbReference type="Proteomes" id="UP001165121">
    <property type="component" value="Unassembled WGS sequence"/>
</dbReference>
<dbReference type="EMBL" id="BSXT01019122">
    <property type="protein sequence ID" value="GMG17856.1"/>
    <property type="molecule type" value="Genomic_DNA"/>
</dbReference>
<feature type="compositionally biased region" description="Low complexity" evidence="1">
    <location>
        <begin position="54"/>
        <end position="63"/>
    </location>
</feature>
<reference evidence="2" key="1">
    <citation type="submission" date="2023-04" db="EMBL/GenBank/DDBJ databases">
        <title>Phytophthora fragariaefolia NBRC 109709.</title>
        <authorList>
            <person name="Ichikawa N."/>
            <person name="Sato H."/>
            <person name="Tonouchi N."/>
        </authorList>
    </citation>
    <scope>NUCLEOTIDE SEQUENCE</scope>
    <source>
        <strain evidence="2">NBRC 109709</strain>
    </source>
</reference>
<protein>
    <submittedName>
        <fullName evidence="2">Unnamed protein product</fullName>
    </submittedName>
</protein>
<keyword evidence="3" id="KW-1185">Reference proteome</keyword>
<evidence type="ECO:0000256" key="1">
    <source>
        <dbReference type="SAM" id="MobiDB-lite"/>
    </source>
</evidence>
<evidence type="ECO:0000313" key="3">
    <source>
        <dbReference type="Proteomes" id="UP001165121"/>
    </source>
</evidence>
<name>A0A9W7DC49_9STRA</name>
<gene>
    <name evidence="2" type="ORF">Pfra01_003041100</name>
</gene>
<dbReference type="AlphaFoldDB" id="A0A9W7DC49"/>
<accession>A0A9W7DC49</accession>
<comment type="caution">
    <text evidence="2">The sequence shown here is derived from an EMBL/GenBank/DDBJ whole genome shotgun (WGS) entry which is preliminary data.</text>
</comment>
<sequence>MFDHLSNTVSGTSSPRNPCTKSSSRNGTSTPVRTGMSVMELAQLLTPANPAQPSSLSSKMSSKTLQRWKPASANNFSGPCEASSLDEEVDDELRRQDADRKKKAREVELERGFINYVYNPPRELKPNQFPPPDQTTAQLIDKYRKLAVGKLPDF</sequence>
<dbReference type="OrthoDB" id="71634at2759"/>
<feature type="compositionally biased region" description="Polar residues" evidence="1">
    <location>
        <begin position="1"/>
        <end position="32"/>
    </location>
</feature>
<feature type="region of interest" description="Disordered" evidence="1">
    <location>
        <begin position="1"/>
        <end position="104"/>
    </location>
</feature>
<feature type="compositionally biased region" description="Basic and acidic residues" evidence="1">
    <location>
        <begin position="92"/>
        <end position="104"/>
    </location>
</feature>